<dbReference type="SUPFAM" id="SSF160631">
    <property type="entry name" value="SMI1/KNR4-like"/>
    <property type="match status" value="1"/>
</dbReference>
<dbReference type="InterPro" id="IPR018958">
    <property type="entry name" value="Knr4/Smi1-like_dom"/>
</dbReference>
<dbReference type="OrthoDB" id="272396at2"/>
<comment type="caution">
    <text evidence="2">The sequence shown here is derived from an EMBL/GenBank/DDBJ whole genome shotgun (WGS) entry which is preliminary data.</text>
</comment>
<proteinExistence type="predicted"/>
<dbReference type="Pfam" id="PF09346">
    <property type="entry name" value="SMI1_KNR4"/>
    <property type="match status" value="1"/>
</dbReference>
<dbReference type="STRING" id="1263868.RESH_04730"/>
<organism evidence="2 3">
    <name type="scientific">Rhodopirellula europaea SH398</name>
    <dbReference type="NCBI Taxonomy" id="1263868"/>
    <lineage>
        <taxon>Bacteria</taxon>
        <taxon>Pseudomonadati</taxon>
        <taxon>Planctomycetota</taxon>
        <taxon>Planctomycetia</taxon>
        <taxon>Pirellulales</taxon>
        <taxon>Pirellulaceae</taxon>
        <taxon>Rhodopirellula</taxon>
    </lineage>
</organism>
<dbReference type="EMBL" id="ANOF01000152">
    <property type="protein sequence ID" value="EMI24683.1"/>
    <property type="molecule type" value="Genomic_DNA"/>
</dbReference>
<dbReference type="Gene3D" id="3.40.1580.10">
    <property type="entry name" value="SMI1/KNR4-like"/>
    <property type="match status" value="1"/>
</dbReference>
<dbReference type="PATRIC" id="fig|1263868.3.peg.5132"/>
<dbReference type="InterPro" id="IPR037883">
    <property type="entry name" value="Knr4/Smi1-like_sf"/>
</dbReference>
<feature type="domain" description="Knr4/Smi1-like" evidence="1">
    <location>
        <begin position="11"/>
        <end position="134"/>
    </location>
</feature>
<protein>
    <submittedName>
        <fullName evidence="2">Cell wall assembly and cell proliferation coordinating protein, KNR4-like domain protein</fullName>
    </submittedName>
</protein>
<evidence type="ECO:0000313" key="3">
    <source>
        <dbReference type="Proteomes" id="UP000011996"/>
    </source>
</evidence>
<gene>
    <name evidence="2" type="ORF">RESH_04730</name>
</gene>
<dbReference type="AlphaFoldDB" id="M5RZA0"/>
<sequence>MEPPDEAPLCDIYQIENATGVKLPKAYRTFLQKCGDWWGDILCPAMEPTPFGEHIICAIHSADGVYRLLDSMITPRNMITIGSGHFGSFTCLSIAGIDRGAVYALDSEFRSRWPDSRFHERFNAMADSIKEYLKMRADGKLPDKHDSYDSVFLLAEDFDSFLTRCHPPDDDDGEP</sequence>
<evidence type="ECO:0000313" key="2">
    <source>
        <dbReference type="EMBL" id="EMI24683.1"/>
    </source>
</evidence>
<name>M5RZA0_9BACT</name>
<reference evidence="2 3" key="1">
    <citation type="journal article" date="2013" name="Mar. Genomics">
        <title>Expression of sulfatases in Rhodopirellula baltica and the diversity of sulfatases in the genus Rhodopirellula.</title>
        <authorList>
            <person name="Wegner C.E."/>
            <person name="Richter-Heitmann T."/>
            <person name="Klindworth A."/>
            <person name="Klockow C."/>
            <person name="Richter M."/>
            <person name="Achstetter T."/>
            <person name="Glockner F.O."/>
            <person name="Harder J."/>
        </authorList>
    </citation>
    <scope>NUCLEOTIDE SEQUENCE [LARGE SCALE GENOMIC DNA]</scope>
    <source>
        <strain evidence="2 3">SH398</strain>
    </source>
</reference>
<evidence type="ECO:0000259" key="1">
    <source>
        <dbReference type="Pfam" id="PF09346"/>
    </source>
</evidence>
<dbReference type="Proteomes" id="UP000011996">
    <property type="component" value="Unassembled WGS sequence"/>
</dbReference>
<accession>M5RZA0</accession>